<proteinExistence type="predicted"/>
<dbReference type="EMBL" id="JAGQLM010000138">
    <property type="protein sequence ID" value="MCA9375299.1"/>
    <property type="molecule type" value="Genomic_DNA"/>
</dbReference>
<dbReference type="Proteomes" id="UP000748332">
    <property type="component" value="Unassembled WGS sequence"/>
</dbReference>
<protein>
    <submittedName>
        <fullName evidence="2">Uncharacterized protein</fullName>
    </submittedName>
</protein>
<name>A0A955HZH2_9BACT</name>
<reference evidence="2" key="2">
    <citation type="journal article" date="2021" name="Microbiome">
        <title>Successional dynamics and alternative stable states in a saline activated sludge microbial community over 9 years.</title>
        <authorList>
            <person name="Wang Y."/>
            <person name="Ye J."/>
            <person name="Ju F."/>
            <person name="Liu L."/>
            <person name="Boyd J.A."/>
            <person name="Deng Y."/>
            <person name="Parks D.H."/>
            <person name="Jiang X."/>
            <person name="Yin X."/>
            <person name="Woodcroft B.J."/>
            <person name="Tyson G.W."/>
            <person name="Hugenholtz P."/>
            <person name="Polz M.F."/>
            <person name="Zhang T."/>
        </authorList>
    </citation>
    <scope>NUCLEOTIDE SEQUENCE</scope>
    <source>
        <strain evidence="2">HKST-UBA16</strain>
    </source>
</reference>
<accession>A0A955HZH2</accession>
<evidence type="ECO:0000256" key="1">
    <source>
        <dbReference type="SAM" id="MobiDB-lite"/>
    </source>
</evidence>
<comment type="caution">
    <text evidence="2">The sequence shown here is derived from an EMBL/GenBank/DDBJ whole genome shotgun (WGS) entry which is preliminary data.</text>
</comment>
<gene>
    <name evidence="2" type="ORF">KC622_03140</name>
</gene>
<dbReference type="AlphaFoldDB" id="A0A955HZH2"/>
<feature type="compositionally biased region" description="Polar residues" evidence="1">
    <location>
        <begin position="60"/>
        <end position="74"/>
    </location>
</feature>
<reference evidence="2" key="1">
    <citation type="submission" date="2020-04" db="EMBL/GenBank/DDBJ databases">
        <authorList>
            <person name="Zhang T."/>
        </authorList>
    </citation>
    <scope>NUCLEOTIDE SEQUENCE</scope>
    <source>
        <strain evidence="2">HKST-UBA16</strain>
    </source>
</reference>
<feature type="region of interest" description="Disordered" evidence="1">
    <location>
        <begin position="55"/>
        <end position="82"/>
    </location>
</feature>
<organism evidence="2 3">
    <name type="scientific">Candidatus Dojkabacteria bacterium</name>
    <dbReference type="NCBI Taxonomy" id="2099670"/>
    <lineage>
        <taxon>Bacteria</taxon>
        <taxon>Candidatus Dojkabacteria</taxon>
    </lineage>
</organism>
<evidence type="ECO:0000313" key="2">
    <source>
        <dbReference type="EMBL" id="MCA9375299.1"/>
    </source>
</evidence>
<evidence type="ECO:0000313" key="3">
    <source>
        <dbReference type="Proteomes" id="UP000748332"/>
    </source>
</evidence>
<sequence length="296" mass="33577">MTDPTPTEAYTNYTPNELASLLEMQYRQSPDGHITIDRELLTTVIEVLRATSDQGIIGNPPQSTVVPSPQNETTQQREAKSPDEAAKHIYDICLGASIQVFQEQAYVAQRVATGIPFSIQRTPSREAENFDNRLFVQMLKAYDAFTKLKGEPQYWYAKFFDKKVNPELQHGLTVLLTKLGSHIIVNCFGNCASDSMDRLNDIAIQIVLSTRDQADALVRYLSDQPRLFLQEFFTKYLIPDFINTSIPYHHEDPFRVIESDPVPRIARVVGVHDATEILGSRELDKLANNFTVLQNR</sequence>